<name>A0ABQ9H286_9NEOP</name>
<feature type="chain" id="PRO_5045516365" evidence="2">
    <location>
        <begin position="25"/>
        <end position="1363"/>
    </location>
</feature>
<evidence type="ECO:0000256" key="1">
    <source>
        <dbReference type="SAM" id="MobiDB-lite"/>
    </source>
</evidence>
<sequence>MLGGPRAFFSLGLVTGVRLLGVRTSYVYNHNFVSRGEDMLLYGHARLQHPTSTTITSCLGEKTCSYMAMLDFSILLTIRSSATIEDGICVNCRRIKPRSGSRYLLRNKNRERVRRTKKKRAVVDGRGRFAVVGDVVGDCESPLQCSTDRPVISRSRWTAVKPSNITAANRFHRFHKNSAPRNILNCFRATTIQRPRYYQNVIMFATVIAAAAAGTISTSLKFSWLRKRIRLNPRLGHSGFLQGGIVPDDAAGWRVSSGISRLPCPFIPALLHTATILIGSQDLAVKEPPKSIHSLALFVIADQYGEYRCLGNATSCYGSTSYYSECSRTNDNKHHSGVDKRIFHQGTNSLTVLMAVVISRGGYATSCTWQCNKSASLITQLGASGRSLGGATYLQFLQDVLPAYLEEVPSDAREAMWFQQDVVPPHFTTTVRRHLDMHSPYWWIGRVGPLAWPPRSPDITPHDFWLQGRIRSMVYATPLDTRDELITPETFTRIRRNMLQRCTACVADSLNRHFEQRQTSNRHCVFSTNNSLKRSRTTSVLVDVGAEDVRCCRHGAQENEPAPAVYFSSHLEKWTAISRGIGADEKKRIFFYGEGGGGGKRGVLHPVLRPSDCGGSVNGQMDSSVENCCVRGEIYLVPSRQTVRCIRQSARVGTLARQDCQQILLVVKRVMARASANRAARDSVYPLPSPLLEERIIPRTTRRPPPRKTSLTSCHSYLPGGRGGVVVRPLASHQGELGGVTPGLSQVGIALDDAADGAKPLKCRTVKVLTFSYVLKGSPCRCKDTVRWDLYFYRKIFIVKYGPLRNRSWAKIKVSQIQYGDWVTSQHGGRPEPVPGGSYVPFKMSYARLLRFLLLKAINDGAEFGKVKVKRSKECWGDRWRIRRSVGGTWRTQRKLNGDGSGKLDISRGWWLVDVEARYRAGRKLHVPPSSLRPATSWQPPSTPSPPPHTPLVVGVSSPVEGTGREKVRWPPYQILEGLGLVEKPACNRLMRKPIASADFGTHTSLWYRWVTFESRETWATRGKSAVTADSDGLDGRRAVGSFTVRPLGPKSLGLSELVTRAGSSWKIAPASGKVTRTPNCHHTRQMNSLSGGTPYANQRLGTGLPNGRPNNKEYPATCCDQSGLRPRPGAECGQMNSLSGGTPYANQRLGTGLPNGRPNNKEYPATCCGQSGLRPRPGAENYVCSLDTEIPNNLYKLIHVTNPSSLTFMYVGSCKELASMIHTVHSRNQLQIREVPHMSAVAERLACSPPKKVNRVQSPAGSLPDFRKKESCRTVLRLSRFSRGSPVSPTSDVTREVDHASCEEVFCPAAGYPAALTSEMVWRLLSYGLTRSLIGCAKLCKQALVSDWPVRAEDGSVPVGRI</sequence>
<comment type="caution">
    <text evidence="3">The sequence shown here is derived from an EMBL/GenBank/DDBJ whole genome shotgun (WGS) entry which is preliminary data.</text>
</comment>
<feature type="region of interest" description="Disordered" evidence="1">
    <location>
        <begin position="930"/>
        <end position="952"/>
    </location>
</feature>
<reference evidence="3 4" key="1">
    <citation type="submission" date="2023-02" db="EMBL/GenBank/DDBJ databases">
        <title>LHISI_Scaffold_Assembly.</title>
        <authorList>
            <person name="Stuart O.P."/>
            <person name="Cleave R."/>
            <person name="Magrath M.J.L."/>
            <person name="Mikheyev A.S."/>
        </authorList>
    </citation>
    <scope>NUCLEOTIDE SEQUENCE [LARGE SCALE GENOMIC DNA]</scope>
    <source>
        <strain evidence="3">Daus_M_001</strain>
        <tissue evidence="3">Leg muscle</tissue>
    </source>
</reference>
<protein>
    <submittedName>
        <fullName evidence="3">Uncharacterized protein</fullName>
    </submittedName>
</protein>
<gene>
    <name evidence="3" type="ORF">PR048_018878</name>
</gene>
<evidence type="ECO:0000313" key="4">
    <source>
        <dbReference type="Proteomes" id="UP001159363"/>
    </source>
</evidence>
<keyword evidence="4" id="KW-1185">Reference proteome</keyword>
<evidence type="ECO:0000313" key="3">
    <source>
        <dbReference type="EMBL" id="KAJ8878301.1"/>
    </source>
</evidence>
<feature type="compositionally biased region" description="Pro residues" evidence="1">
    <location>
        <begin position="941"/>
        <end position="950"/>
    </location>
</feature>
<dbReference type="PANTHER" id="PTHR47326:SF1">
    <property type="entry name" value="HTH PSQ-TYPE DOMAIN-CONTAINING PROTEIN"/>
    <property type="match status" value="1"/>
</dbReference>
<keyword evidence="2" id="KW-0732">Signal</keyword>
<organism evidence="3 4">
    <name type="scientific">Dryococelus australis</name>
    <dbReference type="NCBI Taxonomy" id="614101"/>
    <lineage>
        <taxon>Eukaryota</taxon>
        <taxon>Metazoa</taxon>
        <taxon>Ecdysozoa</taxon>
        <taxon>Arthropoda</taxon>
        <taxon>Hexapoda</taxon>
        <taxon>Insecta</taxon>
        <taxon>Pterygota</taxon>
        <taxon>Neoptera</taxon>
        <taxon>Polyneoptera</taxon>
        <taxon>Phasmatodea</taxon>
        <taxon>Verophasmatodea</taxon>
        <taxon>Anareolatae</taxon>
        <taxon>Phasmatidae</taxon>
        <taxon>Eurycanthinae</taxon>
        <taxon>Dryococelus</taxon>
    </lineage>
</organism>
<evidence type="ECO:0000256" key="2">
    <source>
        <dbReference type="SAM" id="SignalP"/>
    </source>
</evidence>
<dbReference type="Proteomes" id="UP001159363">
    <property type="component" value="Chromosome 6"/>
</dbReference>
<feature type="signal peptide" evidence="2">
    <location>
        <begin position="1"/>
        <end position="24"/>
    </location>
</feature>
<dbReference type="Gene3D" id="3.30.420.10">
    <property type="entry name" value="Ribonuclease H-like superfamily/Ribonuclease H"/>
    <property type="match status" value="1"/>
</dbReference>
<dbReference type="EMBL" id="JARBHB010000007">
    <property type="protein sequence ID" value="KAJ8878301.1"/>
    <property type="molecule type" value="Genomic_DNA"/>
</dbReference>
<proteinExistence type="predicted"/>
<accession>A0ABQ9H286</accession>
<dbReference type="PANTHER" id="PTHR47326">
    <property type="entry name" value="TRANSPOSABLE ELEMENT TC3 TRANSPOSASE-LIKE PROTEIN"/>
    <property type="match status" value="1"/>
</dbReference>
<dbReference type="InterPro" id="IPR036397">
    <property type="entry name" value="RNaseH_sf"/>
</dbReference>